<dbReference type="InterPro" id="IPR016176">
    <property type="entry name" value="Cbl-dep_enz_cat"/>
</dbReference>
<dbReference type="GO" id="GO:0046872">
    <property type="term" value="F:metal ion binding"/>
    <property type="evidence" value="ECO:0007669"/>
    <property type="project" value="InterPro"/>
</dbReference>
<dbReference type="EC" id="5.4.99.2" evidence="8"/>
<name>C8XC42_NAKMY</name>
<keyword evidence="5 8" id="KW-0413">Isomerase</keyword>
<comment type="subunit">
    <text evidence="3">Heterodimer of an alpha and a beta chain.</text>
</comment>
<dbReference type="GO" id="GO:0019678">
    <property type="term" value="P:propionate metabolic process, methylmalonyl pathway"/>
    <property type="evidence" value="ECO:0007669"/>
    <property type="project" value="TreeGrafter"/>
</dbReference>
<protein>
    <submittedName>
        <fullName evidence="8">Methylmalonyl-CoA mutase</fullName>
        <ecNumber evidence="8">5.4.99.2</ecNumber>
    </submittedName>
</protein>
<dbReference type="AlphaFoldDB" id="C8XC42"/>
<evidence type="ECO:0000256" key="4">
    <source>
        <dbReference type="ARBA" id="ARBA00022628"/>
    </source>
</evidence>
<dbReference type="InterPro" id="IPR006099">
    <property type="entry name" value="MeMalonylCoA_mutase_a/b_cat"/>
</dbReference>
<dbReference type="KEGG" id="nml:Namu_5167"/>
<evidence type="ECO:0000256" key="5">
    <source>
        <dbReference type="ARBA" id="ARBA00023235"/>
    </source>
</evidence>
<dbReference type="Gene3D" id="3.20.20.240">
    <property type="entry name" value="Methylmalonyl-CoA mutase"/>
    <property type="match status" value="1"/>
</dbReference>
<keyword evidence="9" id="KW-1185">Reference proteome</keyword>
<evidence type="ECO:0000256" key="3">
    <source>
        <dbReference type="ARBA" id="ARBA00011870"/>
    </source>
</evidence>
<comment type="similarity">
    <text evidence="2">Belongs to the methylmalonyl-CoA mutase family.</text>
</comment>
<dbReference type="InterPro" id="IPR036724">
    <property type="entry name" value="Cobalamin-bd_sf"/>
</dbReference>
<organism evidence="8 9">
    <name type="scientific">Nakamurella multipartita (strain ATCC 700099 / DSM 44233 / CIP 104796 / JCM 9543 / NBRC 105858 / Y-104)</name>
    <name type="common">Microsphaera multipartita</name>
    <dbReference type="NCBI Taxonomy" id="479431"/>
    <lineage>
        <taxon>Bacteria</taxon>
        <taxon>Bacillati</taxon>
        <taxon>Actinomycetota</taxon>
        <taxon>Actinomycetes</taxon>
        <taxon>Nakamurellales</taxon>
        <taxon>Nakamurellaceae</taxon>
        <taxon>Nakamurella</taxon>
    </lineage>
</organism>
<comment type="cofactor">
    <cofactor evidence="1">
        <name>adenosylcob(III)alamin</name>
        <dbReference type="ChEBI" id="CHEBI:18408"/>
    </cofactor>
</comment>
<dbReference type="STRING" id="479431.Namu_5167"/>
<dbReference type="Gene3D" id="3.40.50.280">
    <property type="entry name" value="Cobalamin-binding domain"/>
    <property type="match status" value="1"/>
</dbReference>
<dbReference type="HOGENOM" id="CLU_009523_6_0_11"/>
<evidence type="ECO:0000259" key="7">
    <source>
        <dbReference type="Pfam" id="PF01642"/>
    </source>
</evidence>
<dbReference type="PANTHER" id="PTHR48101:SF4">
    <property type="entry name" value="METHYLMALONYL-COA MUTASE, MITOCHONDRIAL"/>
    <property type="match status" value="1"/>
</dbReference>
<keyword evidence="4" id="KW-0846">Cobalamin</keyword>
<dbReference type="RefSeq" id="WP_015750243.1">
    <property type="nucleotide sequence ID" value="NC_013235.1"/>
</dbReference>
<evidence type="ECO:0000256" key="1">
    <source>
        <dbReference type="ARBA" id="ARBA00001922"/>
    </source>
</evidence>
<dbReference type="InParanoid" id="C8XC42"/>
<dbReference type="EMBL" id="CP001737">
    <property type="protein sequence ID" value="ACV81436.1"/>
    <property type="molecule type" value="Genomic_DNA"/>
</dbReference>
<dbReference type="Proteomes" id="UP000002218">
    <property type="component" value="Chromosome"/>
</dbReference>
<dbReference type="FunCoup" id="C8XC42">
    <property type="interactions" value="103"/>
</dbReference>
<evidence type="ECO:0000256" key="2">
    <source>
        <dbReference type="ARBA" id="ARBA00008465"/>
    </source>
</evidence>
<dbReference type="OrthoDB" id="9762378at2"/>
<dbReference type="SUPFAM" id="SSF51703">
    <property type="entry name" value="Cobalamin (vitamin B12)-dependent enzymes"/>
    <property type="match status" value="1"/>
</dbReference>
<keyword evidence="6" id="KW-0170">Cobalt</keyword>
<dbReference type="GO" id="GO:0031419">
    <property type="term" value="F:cobalamin binding"/>
    <property type="evidence" value="ECO:0007669"/>
    <property type="project" value="UniProtKB-KW"/>
</dbReference>
<dbReference type="GO" id="GO:0004494">
    <property type="term" value="F:methylmalonyl-CoA mutase activity"/>
    <property type="evidence" value="ECO:0007669"/>
    <property type="project" value="UniProtKB-EC"/>
</dbReference>
<dbReference type="Pfam" id="PF01642">
    <property type="entry name" value="MM_CoA_mutase"/>
    <property type="match status" value="1"/>
</dbReference>
<evidence type="ECO:0000256" key="6">
    <source>
        <dbReference type="ARBA" id="ARBA00023285"/>
    </source>
</evidence>
<sequence>MSELNDQSPLRLAAGDVDAHDWEQAAAAVLTRLKRAPERPADVWPALSRSTIEGVPIPALGTAQRSAGRVLPVELPVRDGAWDVRAAVFDADPAAAAGAALDELENGATSLWLTLSESGLTPDALPAALAPVRLDWAPVVVGAGPGVSERAGAHALAAALRAAAGPAAVGTNLGADPVGRAVRASGEGGEPDEIAAVIAEIAGLATDLEVLGFVVDGTVAHDHGAGEAAELGYAMAAGVHLLRALTAHGLDLAAALRLLEFRLAVTDDQFASIAKLRAARVLWARVAQLVGAPAGMRIHAVTSRPMTTRYDPWVNLLRTTVAAFAAGVGGADAITALPFDLRLGVPDAFGRRLARNIGALLIEESHVAAVTDPAAGAYAVEALTADLADASWARFQAIERAGGVLGALTDGSLTGGWAQTAARRRERIARRRLPITGVSEFPNPGEALPVRPPWPAPPETQAWAADFEQLRDAPAHTPVFLATLGPVAEHAARAGFVTNLLAAGGVPVRSAGRTQGPADLAAAWQGEPVVVVAGADPTYAVWGADAVAALRAAGARTVILAGAPPAELASLVDDHVAAGQDAIDFLRRLRAALPTEVVAR</sequence>
<dbReference type="SUPFAM" id="SSF52242">
    <property type="entry name" value="Cobalamin (vitamin B12)-binding domain"/>
    <property type="match status" value="1"/>
</dbReference>
<evidence type="ECO:0000313" key="9">
    <source>
        <dbReference type="Proteomes" id="UP000002218"/>
    </source>
</evidence>
<reference evidence="9" key="1">
    <citation type="submission" date="2009-09" db="EMBL/GenBank/DDBJ databases">
        <title>The complete genome of Nakamurella multipartita DSM 44233.</title>
        <authorList>
            <consortium name="US DOE Joint Genome Institute (JGI-PGF)"/>
            <person name="Lucas S."/>
            <person name="Copeland A."/>
            <person name="Lapidus A."/>
            <person name="Glavina del Rio T."/>
            <person name="Dalin E."/>
            <person name="Tice H."/>
            <person name="Bruce D."/>
            <person name="Goodwin L."/>
            <person name="Pitluck S."/>
            <person name="Kyrpides N."/>
            <person name="Mavromatis K."/>
            <person name="Ivanova N."/>
            <person name="Ovchinnikova G."/>
            <person name="Sims D."/>
            <person name="Meincke L."/>
            <person name="Brettin T."/>
            <person name="Detter J.C."/>
            <person name="Han C."/>
            <person name="Larimer F."/>
            <person name="Land M."/>
            <person name="Hauser L."/>
            <person name="Markowitz V."/>
            <person name="Cheng J.-F."/>
            <person name="Hugenholtz P."/>
            <person name="Woyke T."/>
            <person name="Wu D."/>
            <person name="Klenk H.-P."/>
            <person name="Eisen J.A."/>
        </authorList>
    </citation>
    <scope>NUCLEOTIDE SEQUENCE [LARGE SCALE GENOMIC DNA]</scope>
    <source>
        <strain evidence="9">ATCC 700099 / DSM 44233 / CIP 104796 / JCM 9543 / NBRC 105858 / Y-104</strain>
    </source>
</reference>
<dbReference type="PANTHER" id="PTHR48101">
    <property type="entry name" value="METHYLMALONYL-COA MUTASE, MITOCHONDRIAL-RELATED"/>
    <property type="match status" value="1"/>
</dbReference>
<accession>C8XC42</accession>
<evidence type="ECO:0000313" key="8">
    <source>
        <dbReference type="EMBL" id="ACV81436.1"/>
    </source>
</evidence>
<gene>
    <name evidence="8" type="ordered locus">Namu_5167</name>
</gene>
<dbReference type="eggNOG" id="COG1884">
    <property type="taxonomic scope" value="Bacteria"/>
</dbReference>
<feature type="domain" description="Methylmalonyl-CoA mutase alpha/beta chain catalytic" evidence="7">
    <location>
        <begin position="214"/>
        <end position="444"/>
    </location>
</feature>
<proteinExistence type="inferred from homology"/>
<dbReference type="GO" id="GO:0005737">
    <property type="term" value="C:cytoplasm"/>
    <property type="evidence" value="ECO:0007669"/>
    <property type="project" value="TreeGrafter"/>
</dbReference>
<reference evidence="8 9" key="2">
    <citation type="journal article" date="2010" name="Stand. Genomic Sci.">
        <title>Complete genome sequence of Nakamurella multipartita type strain (Y-104).</title>
        <authorList>
            <person name="Tice H."/>
            <person name="Mayilraj S."/>
            <person name="Sims D."/>
            <person name="Lapidus A."/>
            <person name="Nolan M."/>
            <person name="Lucas S."/>
            <person name="Glavina Del Rio T."/>
            <person name="Copeland A."/>
            <person name="Cheng J.F."/>
            <person name="Meincke L."/>
            <person name="Bruce D."/>
            <person name="Goodwin L."/>
            <person name="Pitluck S."/>
            <person name="Ivanova N."/>
            <person name="Mavromatis K."/>
            <person name="Ovchinnikova G."/>
            <person name="Pati A."/>
            <person name="Chen A."/>
            <person name="Palaniappan K."/>
            <person name="Land M."/>
            <person name="Hauser L."/>
            <person name="Chang Y.J."/>
            <person name="Jeffries C.D."/>
            <person name="Detter J.C."/>
            <person name="Brettin T."/>
            <person name="Rohde M."/>
            <person name="Goker M."/>
            <person name="Bristow J."/>
            <person name="Eisen J.A."/>
            <person name="Markowitz V."/>
            <person name="Hugenholtz P."/>
            <person name="Kyrpides N.C."/>
            <person name="Klenk H.P."/>
            <person name="Chen F."/>
        </authorList>
    </citation>
    <scope>NUCLEOTIDE SEQUENCE [LARGE SCALE GENOMIC DNA]</scope>
    <source>
        <strain evidence="9">ATCC 700099 / DSM 44233 / CIP 104796 / JCM 9543 / NBRC 105858 / Y-104</strain>
    </source>
</reference>